<gene>
    <name evidence="10" type="ORF">BU26DRAFT_456712</name>
</gene>
<keyword evidence="3" id="KW-0862">Zinc</keyword>
<feature type="compositionally biased region" description="Pro residues" evidence="8">
    <location>
        <begin position="188"/>
        <end position="202"/>
    </location>
</feature>
<dbReference type="RefSeq" id="XP_033683944.1">
    <property type="nucleotide sequence ID" value="XM_033824920.1"/>
</dbReference>
<dbReference type="InterPro" id="IPR052202">
    <property type="entry name" value="Yeast_MetPath_Reg"/>
</dbReference>
<evidence type="ECO:0000256" key="3">
    <source>
        <dbReference type="ARBA" id="ARBA00022833"/>
    </source>
</evidence>
<sequence>MCPFTSLPAGEGPNSFSPASVKDWQPRRKSVSNACERCRRRKIRCDGDTPCATCKRFSLQCVRTQKPREVVASEHQAALENRIHQLEAQLARHVNAPMHGMESIDQNLMAATPPSFDWQSPPPLTVDTQFASPFSPDNELDLGSFSAGTASSIPSIAITECEHIPNVASPDSPVPSFWSGTTRASSPEMPPTSAPQYPPSAAFPPGGKSFTPSPGPPHTAPSWEFMAQGQAAQLKPESSQSAHPSRRTSISSNSLESEEQDDDDEDVDMLPLAPAPRLPRQGIFAAHAESPPPGQSRTSSSYTDRSRAMTVTPFPSRFEAETLTSEFVQHLESLEHKAYAIAPGLFSRFCEAVYPDPKKRGMSVDISVSTPMARFHVFMAMAIGMKVRIKDTPESTNSLLDTCYELAMQQASSTTFWQENGGIEAAQLLSIFASIRKEPFAPKPLQPSFSW</sequence>
<name>A0A6A6IH96_9PLEO</name>
<dbReference type="EMBL" id="ML987195">
    <property type="protein sequence ID" value="KAF2248940.1"/>
    <property type="molecule type" value="Genomic_DNA"/>
</dbReference>
<dbReference type="CDD" id="cd00067">
    <property type="entry name" value="GAL4"/>
    <property type="match status" value="1"/>
</dbReference>
<dbReference type="GO" id="GO:0000981">
    <property type="term" value="F:DNA-binding transcription factor activity, RNA polymerase II-specific"/>
    <property type="evidence" value="ECO:0007669"/>
    <property type="project" value="InterPro"/>
</dbReference>
<feature type="region of interest" description="Disordered" evidence="8">
    <location>
        <begin position="166"/>
        <end position="306"/>
    </location>
</feature>
<evidence type="ECO:0000259" key="9">
    <source>
        <dbReference type="PROSITE" id="PS50048"/>
    </source>
</evidence>
<keyword evidence="6" id="KW-0804">Transcription</keyword>
<dbReference type="GO" id="GO:0008270">
    <property type="term" value="F:zinc ion binding"/>
    <property type="evidence" value="ECO:0007669"/>
    <property type="project" value="InterPro"/>
</dbReference>
<dbReference type="AlphaFoldDB" id="A0A6A6IH96"/>
<dbReference type="Pfam" id="PF00172">
    <property type="entry name" value="Zn_clus"/>
    <property type="match status" value="1"/>
</dbReference>
<dbReference type="SMART" id="SM00066">
    <property type="entry name" value="GAL4"/>
    <property type="match status" value="1"/>
</dbReference>
<dbReference type="OrthoDB" id="9986881at2759"/>
<evidence type="ECO:0000256" key="7">
    <source>
        <dbReference type="ARBA" id="ARBA00023242"/>
    </source>
</evidence>
<dbReference type="PANTHER" id="PTHR47782:SF12">
    <property type="entry name" value="ZN(II)2CYS6 TRANSCRIPTION FACTOR (EUROFUNG)"/>
    <property type="match status" value="1"/>
</dbReference>
<protein>
    <recommendedName>
        <fullName evidence="9">Zn(2)-C6 fungal-type domain-containing protein</fullName>
    </recommendedName>
</protein>
<keyword evidence="4" id="KW-0805">Transcription regulation</keyword>
<dbReference type="PROSITE" id="PS50048">
    <property type="entry name" value="ZN2_CY6_FUNGAL_2"/>
    <property type="match status" value="1"/>
</dbReference>
<accession>A0A6A6IH96</accession>
<dbReference type="GO" id="GO:0045944">
    <property type="term" value="P:positive regulation of transcription by RNA polymerase II"/>
    <property type="evidence" value="ECO:0007669"/>
    <property type="project" value="TreeGrafter"/>
</dbReference>
<feature type="domain" description="Zn(2)-C6 fungal-type" evidence="9">
    <location>
        <begin position="34"/>
        <end position="63"/>
    </location>
</feature>
<dbReference type="InterPro" id="IPR001138">
    <property type="entry name" value="Zn2Cys6_DnaBD"/>
</dbReference>
<evidence type="ECO:0000256" key="1">
    <source>
        <dbReference type="ARBA" id="ARBA00004123"/>
    </source>
</evidence>
<evidence type="ECO:0000256" key="4">
    <source>
        <dbReference type="ARBA" id="ARBA00023015"/>
    </source>
</evidence>
<dbReference type="GO" id="GO:0005634">
    <property type="term" value="C:nucleus"/>
    <property type="evidence" value="ECO:0007669"/>
    <property type="project" value="UniProtKB-SubCell"/>
</dbReference>
<evidence type="ECO:0000256" key="5">
    <source>
        <dbReference type="ARBA" id="ARBA00023125"/>
    </source>
</evidence>
<dbReference type="SUPFAM" id="SSF57701">
    <property type="entry name" value="Zn2/Cys6 DNA-binding domain"/>
    <property type="match status" value="1"/>
</dbReference>
<keyword evidence="7" id="KW-0539">Nucleus</keyword>
<keyword evidence="11" id="KW-1185">Reference proteome</keyword>
<feature type="compositionally biased region" description="Acidic residues" evidence="8">
    <location>
        <begin position="256"/>
        <end position="268"/>
    </location>
</feature>
<proteinExistence type="predicted"/>
<dbReference type="InterPro" id="IPR036864">
    <property type="entry name" value="Zn2-C6_fun-type_DNA-bd_sf"/>
</dbReference>
<reference evidence="10" key="1">
    <citation type="journal article" date="2020" name="Stud. Mycol.">
        <title>101 Dothideomycetes genomes: a test case for predicting lifestyles and emergence of pathogens.</title>
        <authorList>
            <person name="Haridas S."/>
            <person name="Albert R."/>
            <person name="Binder M."/>
            <person name="Bloem J."/>
            <person name="Labutti K."/>
            <person name="Salamov A."/>
            <person name="Andreopoulos B."/>
            <person name="Baker S."/>
            <person name="Barry K."/>
            <person name="Bills G."/>
            <person name="Bluhm B."/>
            <person name="Cannon C."/>
            <person name="Castanera R."/>
            <person name="Culley D."/>
            <person name="Daum C."/>
            <person name="Ezra D."/>
            <person name="Gonzalez J."/>
            <person name="Henrissat B."/>
            <person name="Kuo A."/>
            <person name="Liang C."/>
            <person name="Lipzen A."/>
            <person name="Lutzoni F."/>
            <person name="Magnuson J."/>
            <person name="Mondo S."/>
            <person name="Nolan M."/>
            <person name="Ohm R."/>
            <person name="Pangilinan J."/>
            <person name="Park H.-J."/>
            <person name="Ramirez L."/>
            <person name="Alfaro M."/>
            <person name="Sun H."/>
            <person name="Tritt A."/>
            <person name="Yoshinaga Y."/>
            <person name="Zwiers L.-H."/>
            <person name="Turgeon B."/>
            <person name="Goodwin S."/>
            <person name="Spatafora J."/>
            <person name="Crous P."/>
            <person name="Grigoriev I."/>
        </authorList>
    </citation>
    <scope>NUCLEOTIDE SEQUENCE</scope>
    <source>
        <strain evidence="10">CBS 122368</strain>
    </source>
</reference>
<evidence type="ECO:0000256" key="6">
    <source>
        <dbReference type="ARBA" id="ARBA00023163"/>
    </source>
</evidence>
<dbReference type="GeneID" id="54578250"/>
<dbReference type="PANTHER" id="PTHR47782">
    <property type="entry name" value="ZN(II)2CYS6 TRANSCRIPTION FACTOR (EUROFUNG)-RELATED"/>
    <property type="match status" value="1"/>
</dbReference>
<organism evidence="10 11">
    <name type="scientific">Trematosphaeria pertusa</name>
    <dbReference type="NCBI Taxonomy" id="390896"/>
    <lineage>
        <taxon>Eukaryota</taxon>
        <taxon>Fungi</taxon>
        <taxon>Dikarya</taxon>
        <taxon>Ascomycota</taxon>
        <taxon>Pezizomycotina</taxon>
        <taxon>Dothideomycetes</taxon>
        <taxon>Pleosporomycetidae</taxon>
        <taxon>Pleosporales</taxon>
        <taxon>Massarineae</taxon>
        <taxon>Trematosphaeriaceae</taxon>
        <taxon>Trematosphaeria</taxon>
    </lineage>
</organism>
<dbReference type="PROSITE" id="PS00463">
    <property type="entry name" value="ZN2_CY6_FUNGAL_1"/>
    <property type="match status" value="1"/>
</dbReference>
<evidence type="ECO:0000256" key="2">
    <source>
        <dbReference type="ARBA" id="ARBA00022723"/>
    </source>
</evidence>
<evidence type="ECO:0000313" key="10">
    <source>
        <dbReference type="EMBL" id="KAF2248940.1"/>
    </source>
</evidence>
<dbReference type="Gene3D" id="4.10.240.10">
    <property type="entry name" value="Zn(2)-C6 fungal-type DNA-binding domain"/>
    <property type="match status" value="1"/>
</dbReference>
<keyword evidence="5" id="KW-0238">DNA-binding</keyword>
<keyword evidence="2" id="KW-0479">Metal-binding</keyword>
<evidence type="ECO:0000313" key="11">
    <source>
        <dbReference type="Proteomes" id="UP000800094"/>
    </source>
</evidence>
<evidence type="ECO:0000256" key="8">
    <source>
        <dbReference type="SAM" id="MobiDB-lite"/>
    </source>
</evidence>
<feature type="region of interest" description="Disordered" evidence="8">
    <location>
        <begin position="1"/>
        <end position="23"/>
    </location>
</feature>
<dbReference type="Proteomes" id="UP000800094">
    <property type="component" value="Unassembled WGS sequence"/>
</dbReference>
<feature type="compositionally biased region" description="Polar residues" evidence="8">
    <location>
        <begin position="236"/>
        <end position="250"/>
    </location>
</feature>
<comment type="subcellular location">
    <subcellularLocation>
        <location evidence="1">Nucleus</location>
    </subcellularLocation>
</comment>
<dbReference type="GO" id="GO:0043565">
    <property type="term" value="F:sequence-specific DNA binding"/>
    <property type="evidence" value="ECO:0007669"/>
    <property type="project" value="TreeGrafter"/>
</dbReference>